<name>A0A2P2L632_RHIMU</name>
<organism evidence="1">
    <name type="scientific">Rhizophora mucronata</name>
    <name type="common">Asiatic mangrove</name>
    <dbReference type="NCBI Taxonomy" id="61149"/>
    <lineage>
        <taxon>Eukaryota</taxon>
        <taxon>Viridiplantae</taxon>
        <taxon>Streptophyta</taxon>
        <taxon>Embryophyta</taxon>
        <taxon>Tracheophyta</taxon>
        <taxon>Spermatophyta</taxon>
        <taxon>Magnoliopsida</taxon>
        <taxon>eudicotyledons</taxon>
        <taxon>Gunneridae</taxon>
        <taxon>Pentapetalae</taxon>
        <taxon>rosids</taxon>
        <taxon>fabids</taxon>
        <taxon>Malpighiales</taxon>
        <taxon>Rhizophoraceae</taxon>
        <taxon>Rhizophora</taxon>
    </lineage>
</organism>
<accession>A0A2P2L632</accession>
<protein>
    <submittedName>
        <fullName evidence="1">Uncharacterized protein</fullName>
    </submittedName>
</protein>
<reference evidence="1" key="1">
    <citation type="submission" date="2018-02" db="EMBL/GenBank/DDBJ databases">
        <title>Rhizophora mucronata_Transcriptome.</title>
        <authorList>
            <person name="Meera S.P."/>
            <person name="Sreeshan A."/>
            <person name="Augustine A."/>
        </authorList>
    </citation>
    <scope>NUCLEOTIDE SEQUENCE</scope>
    <source>
        <tissue evidence="1">Leaf</tissue>
    </source>
</reference>
<proteinExistence type="predicted"/>
<sequence length="33" mass="3868">MHERVYLPKICLKLVSDFQASKIPMFLVDFKGL</sequence>
<dbReference type="AlphaFoldDB" id="A0A2P2L632"/>
<evidence type="ECO:0000313" key="1">
    <source>
        <dbReference type="EMBL" id="MBX13423.1"/>
    </source>
</evidence>
<dbReference type="EMBL" id="GGEC01032939">
    <property type="protein sequence ID" value="MBX13423.1"/>
    <property type="molecule type" value="Transcribed_RNA"/>
</dbReference>